<name>A0A4U8WFI6_9FLAO</name>
<dbReference type="AlphaFoldDB" id="A0A4U8WFI6"/>
<accession>A0A4U8WFI6</accession>
<organism evidence="1 2">
    <name type="scientific">Chryseobacterium taihuense</name>
    <dbReference type="NCBI Taxonomy" id="1141221"/>
    <lineage>
        <taxon>Bacteria</taxon>
        <taxon>Pseudomonadati</taxon>
        <taxon>Bacteroidota</taxon>
        <taxon>Flavobacteriia</taxon>
        <taxon>Flavobacteriales</taxon>
        <taxon>Weeksellaceae</taxon>
        <taxon>Chryseobacterium group</taxon>
        <taxon>Chryseobacterium</taxon>
    </lineage>
</organism>
<evidence type="ECO:0000313" key="2">
    <source>
        <dbReference type="Proteomes" id="UP000290013"/>
    </source>
</evidence>
<evidence type="ECO:0008006" key="3">
    <source>
        <dbReference type="Google" id="ProtNLM"/>
    </source>
</evidence>
<reference evidence="1 2" key="1">
    <citation type="submission" date="2019-02" db="EMBL/GenBank/DDBJ databases">
        <authorList>
            <consortium name="Pathogen Informatics"/>
        </authorList>
    </citation>
    <scope>NUCLEOTIDE SEQUENCE [LARGE SCALE GENOMIC DNA]</scope>
    <source>
        <strain evidence="1 2">3012STDY6944375</strain>
    </source>
</reference>
<dbReference type="RefSeq" id="WP_130914226.1">
    <property type="nucleotide sequence ID" value="NZ_LR215974.1"/>
</dbReference>
<dbReference type="PROSITE" id="PS51257">
    <property type="entry name" value="PROKAR_LIPOPROTEIN"/>
    <property type="match status" value="1"/>
</dbReference>
<dbReference type="KEGG" id="ctai:NCTC12078_01751"/>
<dbReference type="Proteomes" id="UP000290013">
    <property type="component" value="Chromosome"/>
</dbReference>
<proteinExistence type="predicted"/>
<evidence type="ECO:0000313" key="1">
    <source>
        <dbReference type="EMBL" id="VFB03735.1"/>
    </source>
</evidence>
<dbReference type="EMBL" id="LR215974">
    <property type="protein sequence ID" value="VFB03735.1"/>
    <property type="molecule type" value="Genomic_DNA"/>
</dbReference>
<protein>
    <recommendedName>
        <fullName evidence="3">Lipoprotein</fullName>
    </recommendedName>
</protein>
<sequence length="198" mass="23544">MRIFLIGAFLFLTISCKLQNNQKLESEIISLYKVNDKDIQNCKKESEELRKKKTEEWLIKNIYDQCIAPLEHLNFYRSNSLKMLEKTSNKEDFLIINFISDNITIPFDTKTILYANKNYFGIKHYFDSENNMVIEKNEEFEVSEFEKDNIEKIDEYLKTGKSEYFSNKGDGQIGLYRVWNVIARINGKVKMIVLYRIK</sequence>
<gene>
    <name evidence="1" type="ORF">NCTC12078_01751</name>
</gene>